<dbReference type="InterPro" id="IPR035994">
    <property type="entry name" value="Nucleoside_phosphorylase_sf"/>
</dbReference>
<dbReference type="EMBL" id="BMAQ01000002">
    <property type="protein sequence ID" value="GFR37035.1"/>
    <property type="molecule type" value="Genomic_DNA"/>
</dbReference>
<name>A0A916QAB6_9BACL</name>
<protein>
    <recommendedName>
        <fullName evidence="2">Uridine phosphorylase</fullName>
        <ecNumber evidence="1">2.4.2.3</ecNumber>
    </recommendedName>
</protein>
<organism evidence="5 6">
    <name type="scientific">Insulibacter thermoxylanivorax</name>
    <dbReference type="NCBI Taxonomy" id="2749268"/>
    <lineage>
        <taxon>Bacteria</taxon>
        <taxon>Bacillati</taxon>
        <taxon>Bacillota</taxon>
        <taxon>Bacilli</taxon>
        <taxon>Bacillales</taxon>
        <taxon>Paenibacillaceae</taxon>
        <taxon>Insulibacter</taxon>
    </lineage>
</organism>
<gene>
    <name evidence="5" type="ORF">PRECH8_03310</name>
</gene>
<dbReference type="EC" id="2.4.2.3" evidence="1"/>
<dbReference type="GO" id="GO:0006218">
    <property type="term" value="P:uridine catabolic process"/>
    <property type="evidence" value="ECO:0007669"/>
    <property type="project" value="TreeGrafter"/>
</dbReference>
<evidence type="ECO:0000256" key="1">
    <source>
        <dbReference type="ARBA" id="ARBA00011888"/>
    </source>
</evidence>
<accession>A0A916QAB6</accession>
<reference evidence="5" key="1">
    <citation type="submission" date="2020-08" db="EMBL/GenBank/DDBJ databases">
        <authorList>
            <person name="Uke A."/>
            <person name="Chhe C."/>
            <person name="Baramee S."/>
            <person name="Kosugi A."/>
        </authorList>
    </citation>
    <scope>NUCLEOTIDE SEQUENCE</scope>
    <source>
        <strain evidence="5">DA-C8</strain>
    </source>
</reference>
<dbReference type="AlphaFoldDB" id="A0A916QAB6"/>
<proteinExistence type="predicted"/>
<keyword evidence="6" id="KW-1185">Reference proteome</keyword>
<dbReference type="Gene3D" id="3.40.50.1580">
    <property type="entry name" value="Nucleoside phosphorylase domain"/>
    <property type="match status" value="1"/>
</dbReference>
<dbReference type="PANTHER" id="PTHR43691">
    <property type="entry name" value="URIDINE PHOSPHORYLASE"/>
    <property type="match status" value="1"/>
</dbReference>
<comment type="catalytic activity">
    <reaction evidence="3">
        <text>uridine + phosphate = alpha-D-ribose 1-phosphate + uracil</text>
        <dbReference type="Rhea" id="RHEA:24388"/>
        <dbReference type="ChEBI" id="CHEBI:16704"/>
        <dbReference type="ChEBI" id="CHEBI:17568"/>
        <dbReference type="ChEBI" id="CHEBI:43474"/>
        <dbReference type="ChEBI" id="CHEBI:57720"/>
        <dbReference type="EC" id="2.4.2.3"/>
    </reaction>
</comment>
<sequence>MFLPVLKLNSEDLPDRAVVCGDPGRAKLIADRMEDAKELAYNREYRTFVGTYQGVCIAVVSHGVGCPGAAVCFEELIRGGVKTLIRVGTAGSYTQDLPPGSLVVSTAAVRTDGLTAQLVPEGFPAVADPELALALYNQASQVEGINTAKGITLTLDVFYNGVVEFPHKLYKQAGVLAVEMEISALYTIASLRGAKAAAIVATDGYADADLADVYDPYTDAVSKAVEAEMDIALRTLASL</sequence>
<evidence type="ECO:0000256" key="3">
    <source>
        <dbReference type="ARBA" id="ARBA00048447"/>
    </source>
</evidence>
<dbReference type="Proteomes" id="UP000654993">
    <property type="component" value="Unassembled WGS sequence"/>
</dbReference>
<dbReference type="Pfam" id="PF01048">
    <property type="entry name" value="PNP_UDP_1"/>
    <property type="match status" value="1"/>
</dbReference>
<evidence type="ECO:0000313" key="6">
    <source>
        <dbReference type="Proteomes" id="UP000654993"/>
    </source>
</evidence>
<dbReference type="GO" id="GO:0005829">
    <property type="term" value="C:cytosol"/>
    <property type="evidence" value="ECO:0007669"/>
    <property type="project" value="TreeGrafter"/>
</dbReference>
<evidence type="ECO:0000259" key="4">
    <source>
        <dbReference type="Pfam" id="PF01048"/>
    </source>
</evidence>
<dbReference type="CDD" id="cd17767">
    <property type="entry name" value="UP_EcUdp-like"/>
    <property type="match status" value="1"/>
</dbReference>
<dbReference type="SUPFAM" id="SSF53167">
    <property type="entry name" value="Purine and uridine phosphorylases"/>
    <property type="match status" value="1"/>
</dbReference>
<evidence type="ECO:0000256" key="2">
    <source>
        <dbReference type="ARBA" id="ARBA00021980"/>
    </source>
</evidence>
<comment type="caution">
    <text evidence="5">The sequence shown here is derived from an EMBL/GenBank/DDBJ whole genome shotgun (WGS) entry which is preliminary data.</text>
</comment>
<dbReference type="GO" id="GO:0004850">
    <property type="term" value="F:uridine phosphorylase activity"/>
    <property type="evidence" value="ECO:0007669"/>
    <property type="project" value="UniProtKB-EC"/>
</dbReference>
<reference evidence="5" key="2">
    <citation type="journal article" date="2021" name="Data Brief">
        <title>Draft genome sequence data of the facultative, thermophilic, xylanolytic bacterium Paenibacillus sp. strain DA-C8.</title>
        <authorList>
            <person name="Chhe C."/>
            <person name="Uke A."/>
            <person name="Baramee S."/>
            <person name="Ungkulpasvich U."/>
            <person name="Tachaapaikoon C."/>
            <person name="Pason P."/>
            <person name="Waeonukul R."/>
            <person name="Ratanakhanokchai K."/>
            <person name="Kosugi A."/>
        </authorList>
    </citation>
    <scope>NUCLEOTIDE SEQUENCE</scope>
    <source>
        <strain evidence="5">DA-C8</strain>
    </source>
</reference>
<evidence type="ECO:0000313" key="5">
    <source>
        <dbReference type="EMBL" id="GFR37035.1"/>
    </source>
</evidence>
<dbReference type="RefSeq" id="WP_200965332.1">
    <property type="nucleotide sequence ID" value="NZ_BMAQ01000002.1"/>
</dbReference>
<dbReference type="PANTHER" id="PTHR43691:SF11">
    <property type="entry name" value="FI09636P-RELATED"/>
    <property type="match status" value="1"/>
</dbReference>
<dbReference type="InterPro" id="IPR000845">
    <property type="entry name" value="Nucleoside_phosphorylase_d"/>
</dbReference>
<feature type="domain" description="Nucleoside phosphorylase" evidence="4">
    <location>
        <begin position="16"/>
        <end position="233"/>
    </location>
</feature>